<dbReference type="EMBL" id="MXAV01000037">
    <property type="protein sequence ID" value="PKY10329.1"/>
    <property type="molecule type" value="Genomic_DNA"/>
</dbReference>
<dbReference type="Pfam" id="PF12760">
    <property type="entry name" value="Zn_ribbon_IS1595"/>
    <property type="match status" value="1"/>
</dbReference>
<dbReference type="InterPro" id="IPR024445">
    <property type="entry name" value="Tnp_ISXO2-like"/>
</dbReference>
<sequence length="317" mass="35318">MAMNRVQFQKGLSLPDFLQRFGTEEQCATALESARWPDGFHCPQCEGTRHSVLKGGSRKTFQCSHCRHQTSLIAGTLFQGTRLPLILWFLAIYLISQAKTGMSALELSRQLGVSYPTAWRIHHKLMQSMLEREALYTLQGSVQADDAYLGGERSGGKPGRCSENKVPFVAAVSVDEQEHPIYARFTVIKGFTGLAIADWARTTLDKKCQVLTDGLPCFNGIADAGRGHVVIVSGGRKPKDLPQFGWVNTVLGNLKTSLSGAYHAFKFRKYAQRYLSTVTYRFNRRFNLATLPMSLLRAAINTGPRPEHWLRSAESSC</sequence>
<dbReference type="SMART" id="SM01126">
    <property type="entry name" value="DDE_Tnp_IS1595"/>
    <property type="match status" value="1"/>
</dbReference>
<dbReference type="InterPro" id="IPR024442">
    <property type="entry name" value="Transposase_Zn_ribbon"/>
</dbReference>
<evidence type="ECO:0000313" key="3">
    <source>
        <dbReference type="Proteomes" id="UP000234329"/>
    </source>
</evidence>
<dbReference type="OrthoDB" id="271821at2"/>
<keyword evidence="3" id="KW-1185">Reference proteome</keyword>
<comment type="caution">
    <text evidence="2">The sequence shown here is derived from an EMBL/GenBank/DDBJ whole genome shotgun (WGS) entry which is preliminary data.</text>
</comment>
<dbReference type="RefSeq" id="WP_101538230.1">
    <property type="nucleotide sequence ID" value="NZ_MXAV01000037.1"/>
</dbReference>
<proteinExistence type="predicted"/>
<accession>A0A2I1DKC7</accession>
<name>A0A2I1DKC7_9PROT</name>
<dbReference type="InParanoid" id="A0A2I1DKC7"/>
<dbReference type="NCBIfam" id="NF033547">
    <property type="entry name" value="transpos_IS1595"/>
    <property type="match status" value="1"/>
</dbReference>
<evidence type="ECO:0000259" key="1">
    <source>
        <dbReference type="SMART" id="SM01126"/>
    </source>
</evidence>
<organism evidence="2 3">
    <name type="scientific">Acidithiobacillus marinus</name>
    <dbReference type="NCBI Taxonomy" id="187490"/>
    <lineage>
        <taxon>Bacteria</taxon>
        <taxon>Pseudomonadati</taxon>
        <taxon>Pseudomonadota</taxon>
        <taxon>Acidithiobacillia</taxon>
        <taxon>Acidithiobacillales</taxon>
        <taxon>Acidithiobacillaceae</taxon>
        <taxon>Acidithiobacillus</taxon>
    </lineage>
</organism>
<reference evidence="2 3" key="1">
    <citation type="submission" date="2017-03" db="EMBL/GenBank/DDBJ databases">
        <title>Draft genime sequence of the acidophilic sulfur-oxidizing bacterium Acidithiobacillus sp. SH, isolated from seawater.</title>
        <authorList>
            <person name="Sharmin S."/>
            <person name="Tokuhisa M."/>
            <person name="Kanao T."/>
            <person name="Kamimura K."/>
        </authorList>
    </citation>
    <scope>NUCLEOTIDE SEQUENCE [LARGE SCALE GENOMIC DNA]</scope>
    <source>
        <strain evidence="2 3">SH</strain>
    </source>
</reference>
<dbReference type="Pfam" id="PF12762">
    <property type="entry name" value="DDE_Tnp_IS1595"/>
    <property type="match status" value="1"/>
</dbReference>
<feature type="domain" description="ISXO2-like transposase" evidence="1">
    <location>
        <begin position="137"/>
        <end position="283"/>
    </location>
</feature>
<dbReference type="AlphaFoldDB" id="A0A2I1DKC7"/>
<dbReference type="Proteomes" id="UP000234329">
    <property type="component" value="Unassembled WGS sequence"/>
</dbReference>
<gene>
    <name evidence="2" type="ORF">B1757_10230</name>
</gene>
<protein>
    <submittedName>
        <fullName evidence="2">IS1595 family transposase</fullName>
    </submittedName>
</protein>
<evidence type="ECO:0000313" key="2">
    <source>
        <dbReference type="EMBL" id="PKY10329.1"/>
    </source>
</evidence>